<dbReference type="RefSeq" id="WP_311954158.1">
    <property type="nucleotide sequence ID" value="NZ_JAVLVU010000001.1"/>
</dbReference>
<keyword evidence="6 8" id="KW-0472">Membrane</keyword>
<evidence type="ECO:0000256" key="6">
    <source>
        <dbReference type="ARBA" id="ARBA00023136"/>
    </source>
</evidence>
<feature type="transmembrane region" description="Helical" evidence="8">
    <location>
        <begin position="284"/>
        <end position="315"/>
    </location>
</feature>
<keyword evidence="2" id="KW-1003">Cell membrane</keyword>
<feature type="transmembrane region" description="Helical" evidence="8">
    <location>
        <begin position="9"/>
        <end position="28"/>
    </location>
</feature>
<reference evidence="10" key="1">
    <citation type="submission" date="2023-07" db="EMBL/GenBank/DDBJ databases">
        <title>Functional and genomic diversity of the sorghum phyllosphere microbiome.</title>
        <authorList>
            <person name="Shade A."/>
        </authorList>
    </citation>
    <scope>NUCLEOTIDE SEQUENCE [LARGE SCALE GENOMIC DNA]</scope>
    <source>
        <strain evidence="10">SORGH_AS_0422</strain>
    </source>
</reference>
<keyword evidence="10" id="KW-1185">Reference proteome</keyword>
<protein>
    <recommendedName>
        <fullName evidence="11">DUF2029 domain-containing protein</fullName>
    </recommendedName>
</protein>
<dbReference type="InterPro" id="IPR018584">
    <property type="entry name" value="GT87"/>
</dbReference>
<dbReference type="EMBL" id="JAVLVU010000001">
    <property type="protein sequence ID" value="MDT3405512.1"/>
    <property type="molecule type" value="Genomic_DNA"/>
</dbReference>
<evidence type="ECO:0000256" key="7">
    <source>
        <dbReference type="ARBA" id="ARBA00024033"/>
    </source>
</evidence>
<comment type="caution">
    <text evidence="9">The sequence shown here is derived from an EMBL/GenBank/DDBJ whole genome shotgun (WGS) entry which is preliminary data.</text>
</comment>
<dbReference type="Pfam" id="PF09594">
    <property type="entry name" value="GT87"/>
    <property type="match status" value="1"/>
</dbReference>
<comment type="similarity">
    <text evidence="7">Belongs to the glycosyltransferase 87 family.</text>
</comment>
<feature type="transmembrane region" description="Helical" evidence="8">
    <location>
        <begin position="255"/>
        <end position="272"/>
    </location>
</feature>
<feature type="transmembrane region" description="Helical" evidence="8">
    <location>
        <begin position="158"/>
        <end position="179"/>
    </location>
</feature>
<evidence type="ECO:0000256" key="1">
    <source>
        <dbReference type="ARBA" id="ARBA00004651"/>
    </source>
</evidence>
<evidence type="ECO:0000256" key="4">
    <source>
        <dbReference type="ARBA" id="ARBA00022692"/>
    </source>
</evidence>
<gene>
    <name evidence="9" type="ORF">QE417_004584</name>
</gene>
<dbReference type="Proteomes" id="UP001258315">
    <property type="component" value="Unassembled WGS sequence"/>
</dbReference>
<feature type="transmembrane region" description="Helical" evidence="8">
    <location>
        <begin position="86"/>
        <end position="106"/>
    </location>
</feature>
<organism evidence="9 10">
    <name type="scientific">Mucilaginibacter terrae</name>
    <dbReference type="NCBI Taxonomy" id="1955052"/>
    <lineage>
        <taxon>Bacteria</taxon>
        <taxon>Pseudomonadati</taxon>
        <taxon>Bacteroidota</taxon>
        <taxon>Sphingobacteriia</taxon>
        <taxon>Sphingobacteriales</taxon>
        <taxon>Sphingobacteriaceae</taxon>
        <taxon>Mucilaginibacter</taxon>
    </lineage>
</organism>
<evidence type="ECO:0000256" key="5">
    <source>
        <dbReference type="ARBA" id="ARBA00022989"/>
    </source>
</evidence>
<keyword evidence="5 8" id="KW-1133">Transmembrane helix</keyword>
<accession>A0ABU3H0G5</accession>
<proteinExistence type="inferred from homology"/>
<evidence type="ECO:0000256" key="2">
    <source>
        <dbReference type="ARBA" id="ARBA00022475"/>
    </source>
</evidence>
<name>A0ABU3H0G5_9SPHI</name>
<evidence type="ECO:0000313" key="10">
    <source>
        <dbReference type="Proteomes" id="UP001258315"/>
    </source>
</evidence>
<evidence type="ECO:0000256" key="3">
    <source>
        <dbReference type="ARBA" id="ARBA00022679"/>
    </source>
</evidence>
<evidence type="ECO:0008006" key="11">
    <source>
        <dbReference type="Google" id="ProtNLM"/>
    </source>
</evidence>
<sequence length="403" mass="46724">MNLRLSKPSAYKIVSGLYFLVATFSWFFKYFNNRYNNYSIFKYVFYHTVQQKNLYNYYPAEYGDCNHYGVLFSVIIAPFALLPDGWGFFFFSLLNAALIVWAIRLFPLANKHKMFIMLFSVMEFANAAHYIQFNAVITAIIIFSFLLVEDEKEEWATLFIVLGTLIKLYPIVGLTFFLFSKHKLKFVLWGIFWLAVFFAAPMLITSKQFVIQSYFDWYESLHAKNLENLGLESSQDISVMGTVRHLTRNINIPNWPFLLFGVLAFGIPLLRFGQYQFIRFRYQVLASALLLIVLFSTGSEHPTYIIAVVGATLWIFMQEKPFTRTNIVLLVLLVLITGLGPTDAFPKYIRHEFINKYVMKAWPCIAVWLMITYELIFKDFSNSGALHKADAHEAIKESAPSIA</sequence>
<evidence type="ECO:0000256" key="8">
    <source>
        <dbReference type="SAM" id="Phobius"/>
    </source>
</evidence>
<keyword evidence="4 8" id="KW-0812">Transmembrane</keyword>
<evidence type="ECO:0000313" key="9">
    <source>
        <dbReference type="EMBL" id="MDT3405512.1"/>
    </source>
</evidence>
<feature type="transmembrane region" description="Helical" evidence="8">
    <location>
        <begin position="327"/>
        <end position="345"/>
    </location>
</feature>
<comment type="subcellular location">
    <subcellularLocation>
        <location evidence="1">Cell membrane</location>
        <topology evidence="1">Multi-pass membrane protein</topology>
    </subcellularLocation>
</comment>
<feature type="transmembrane region" description="Helical" evidence="8">
    <location>
        <begin position="186"/>
        <end position="204"/>
    </location>
</feature>
<feature type="transmembrane region" description="Helical" evidence="8">
    <location>
        <begin position="127"/>
        <end position="146"/>
    </location>
</feature>
<keyword evidence="3" id="KW-0808">Transferase</keyword>